<feature type="compositionally biased region" description="Low complexity" evidence="1">
    <location>
        <begin position="29"/>
        <end position="57"/>
    </location>
</feature>
<dbReference type="Proteomes" id="UP000799424">
    <property type="component" value="Unassembled WGS sequence"/>
</dbReference>
<feature type="region of interest" description="Disordered" evidence="1">
    <location>
        <begin position="21"/>
        <end position="77"/>
    </location>
</feature>
<evidence type="ECO:0000259" key="2">
    <source>
        <dbReference type="Pfam" id="PF00651"/>
    </source>
</evidence>
<dbReference type="EMBL" id="MU006253">
    <property type="protein sequence ID" value="KAF2818348.1"/>
    <property type="molecule type" value="Genomic_DNA"/>
</dbReference>
<evidence type="ECO:0000313" key="4">
    <source>
        <dbReference type="Proteomes" id="UP000799424"/>
    </source>
</evidence>
<gene>
    <name evidence="3" type="ORF">CC86DRAFT_158248</name>
</gene>
<dbReference type="PANTHER" id="PTHR47843:SF5">
    <property type="entry name" value="BTB_POZ DOMAIN PROTEIN"/>
    <property type="match status" value="1"/>
</dbReference>
<keyword evidence="4" id="KW-1185">Reference proteome</keyword>
<protein>
    <recommendedName>
        <fullName evidence="2">BTB domain-containing protein</fullName>
    </recommendedName>
</protein>
<reference evidence="3" key="1">
    <citation type="journal article" date="2020" name="Stud. Mycol.">
        <title>101 Dothideomycetes genomes: a test case for predicting lifestyles and emergence of pathogens.</title>
        <authorList>
            <person name="Haridas S."/>
            <person name="Albert R."/>
            <person name="Binder M."/>
            <person name="Bloem J."/>
            <person name="Labutti K."/>
            <person name="Salamov A."/>
            <person name="Andreopoulos B."/>
            <person name="Baker S."/>
            <person name="Barry K."/>
            <person name="Bills G."/>
            <person name="Bluhm B."/>
            <person name="Cannon C."/>
            <person name="Castanera R."/>
            <person name="Culley D."/>
            <person name="Daum C."/>
            <person name="Ezra D."/>
            <person name="Gonzalez J."/>
            <person name="Henrissat B."/>
            <person name="Kuo A."/>
            <person name="Liang C."/>
            <person name="Lipzen A."/>
            <person name="Lutzoni F."/>
            <person name="Magnuson J."/>
            <person name="Mondo S."/>
            <person name="Nolan M."/>
            <person name="Ohm R."/>
            <person name="Pangilinan J."/>
            <person name="Park H.-J."/>
            <person name="Ramirez L."/>
            <person name="Alfaro M."/>
            <person name="Sun H."/>
            <person name="Tritt A."/>
            <person name="Yoshinaga Y."/>
            <person name="Zwiers L.-H."/>
            <person name="Turgeon B."/>
            <person name="Goodwin S."/>
            <person name="Spatafora J."/>
            <person name="Crous P."/>
            <person name="Grigoriev I."/>
        </authorList>
    </citation>
    <scope>NUCLEOTIDE SEQUENCE</scope>
    <source>
        <strain evidence="3">CBS 113818</strain>
    </source>
</reference>
<accession>A0A6A6ZBY2</accession>
<dbReference type="InterPro" id="IPR000210">
    <property type="entry name" value="BTB/POZ_dom"/>
</dbReference>
<dbReference type="Gene3D" id="3.30.710.10">
    <property type="entry name" value="Potassium Channel Kv1.1, Chain A"/>
    <property type="match status" value="1"/>
</dbReference>
<feature type="domain" description="BTB" evidence="2">
    <location>
        <begin position="145"/>
        <end position="223"/>
    </location>
</feature>
<dbReference type="SUPFAM" id="SSF54695">
    <property type="entry name" value="POZ domain"/>
    <property type="match status" value="1"/>
</dbReference>
<dbReference type="InterPro" id="IPR011333">
    <property type="entry name" value="SKP1/BTB/POZ_sf"/>
</dbReference>
<dbReference type="Pfam" id="PF00651">
    <property type="entry name" value="BTB"/>
    <property type="match status" value="1"/>
</dbReference>
<organism evidence="3 4">
    <name type="scientific">Ophiobolus disseminans</name>
    <dbReference type="NCBI Taxonomy" id="1469910"/>
    <lineage>
        <taxon>Eukaryota</taxon>
        <taxon>Fungi</taxon>
        <taxon>Dikarya</taxon>
        <taxon>Ascomycota</taxon>
        <taxon>Pezizomycotina</taxon>
        <taxon>Dothideomycetes</taxon>
        <taxon>Pleosporomycetidae</taxon>
        <taxon>Pleosporales</taxon>
        <taxon>Pleosporineae</taxon>
        <taxon>Phaeosphaeriaceae</taxon>
        <taxon>Ophiobolus</taxon>
    </lineage>
</organism>
<proteinExistence type="predicted"/>
<feature type="region of interest" description="Disordered" evidence="1">
    <location>
        <begin position="89"/>
        <end position="129"/>
    </location>
</feature>
<name>A0A6A6ZBY2_9PLEO</name>
<dbReference type="PANTHER" id="PTHR47843">
    <property type="entry name" value="BTB DOMAIN-CONTAINING PROTEIN-RELATED"/>
    <property type="match status" value="1"/>
</dbReference>
<dbReference type="AlphaFoldDB" id="A0A6A6ZBY2"/>
<dbReference type="OrthoDB" id="6359816at2759"/>
<evidence type="ECO:0000313" key="3">
    <source>
        <dbReference type="EMBL" id="KAF2818348.1"/>
    </source>
</evidence>
<sequence>MSITPMISISPLDLYRPTRYSVSGSNAGSRLSTTSSDASSLHRTSSTASNTSTSASSVGSVDAKRRPQHRKTLSGSSFTLPRVFQPFHKKAQSQPHAEYQRQLPPPPPPPQYQQRQPPLRPRRPSEETLRWSTHVASLPTIRPSTSQWQCSDLVVKCKDDVYHVDRTIMCHHSRWFSRICAIMRTPKASKNVIDLSADDSDAVAAMMQYCYQLDYTDRSQEMDSAIDEVAELRPHVDVYMLAERYGCPGLKKLALQKFGDLANHVLMVNGSEEQLLRAIRAIYQPSRRASADELRRLVIKICADHVEGFISGNQTTMALVFESMDSLPEFRSDLFEEMSSRWK</sequence>
<evidence type="ECO:0000256" key="1">
    <source>
        <dbReference type="SAM" id="MobiDB-lite"/>
    </source>
</evidence>